<feature type="domain" description="Sulfotransferase" evidence="3">
    <location>
        <begin position="47"/>
        <end position="314"/>
    </location>
</feature>
<dbReference type="InterPro" id="IPR000863">
    <property type="entry name" value="Sulfotransferase_dom"/>
</dbReference>
<dbReference type="SUPFAM" id="SSF52540">
    <property type="entry name" value="P-loop containing nucleoside triphosphate hydrolases"/>
    <property type="match status" value="1"/>
</dbReference>
<dbReference type="PANTHER" id="PTHR11783">
    <property type="entry name" value="SULFOTRANSFERASE SULT"/>
    <property type="match status" value="1"/>
</dbReference>
<evidence type="ECO:0000256" key="2">
    <source>
        <dbReference type="ARBA" id="ARBA00022679"/>
    </source>
</evidence>
<sequence>METHHFLSGTVREKGKTPSVIDYKGVPVPGFLLPECVDAASKYKPTKDDLFIVTYVKCGTTWMQHIVYLIQNQGIPPTNAGQFYLSSPYIELMGTEFVSIMKRPGAIKTHFPYHLVPFSPDAKYILVIRNPRDVIVSLHYHWLMFPGYEYNGTFDDSFENFMSGEADYGDYFQYYRDWYDHKDKKNVLFVVFEDLKRNPETAVLEVARFMGDGYEETLLANNKEILKRVLKYSHVDEMKKYTNDMIHSFFQCELEKNASRGLRRFHDSIRQAGPDAPRKVIYVRKGIIGDWKNHFSREQLRRLNEKFKRETAGTELATLWPDMDFV</sequence>
<proteinExistence type="evidence at transcript level"/>
<reference evidence="4" key="1">
    <citation type="submission" date="2016-02" db="EMBL/GenBank/DDBJ databases">
        <title>RNAseq analyses of the midgut from blood- or serum-fed Ixodes ricinus ticks.</title>
        <authorList>
            <person name="Perner J."/>
            <person name="Provaznik J."/>
            <person name="Schrenkova J."/>
            <person name="Urbanova V."/>
            <person name="Ribeiro J.M."/>
            <person name="Kopacek P."/>
        </authorList>
    </citation>
    <scope>NUCLEOTIDE SEQUENCE</scope>
    <source>
        <tissue evidence="4">Gut</tissue>
    </source>
</reference>
<accession>A0A131XVR0</accession>
<dbReference type="AlphaFoldDB" id="A0A131XVR0"/>
<comment type="similarity">
    <text evidence="1">Belongs to the sulfotransferase 1 family.</text>
</comment>
<dbReference type="EMBL" id="GEFM01004667">
    <property type="protein sequence ID" value="JAP71129.1"/>
    <property type="molecule type" value="mRNA"/>
</dbReference>
<name>A0A131XVR0_IXORI</name>
<dbReference type="GO" id="GO:0008146">
    <property type="term" value="F:sulfotransferase activity"/>
    <property type="evidence" value="ECO:0007669"/>
    <property type="project" value="InterPro"/>
</dbReference>
<evidence type="ECO:0000259" key="3">
    <source>
        <dbReference type="Pfam" id="PF00685"/>
    </source>
</evidence>
<dbReference type="Gene3D" id="3.40.50.300">
    <property type="entry name" value="P-loop containing nucleotide triphosphate hydrolases"/>
    <property type="match status" value="1"/>
</dbReference>
<organism evidence="4">
    <name type="scientific">Ixodes ricinus</name>
    <name type="common">Common tick</name>
    <name type="synonym">Acarus ricinus</name>
    <dbReference type="NCBI Taxonomy" id="34613"/>
    <lineage>
        <taxon>Eukaryota</taxon>
        <taxon>Metazoa</taxon>
        <taxon>Ecdysozoa</taxon>
        <taxon>Arthropoda</taxon>
        <taxon>Chelicerata</taxon>
        <taxon>Arachnida</taxon>
        <taxon>Acari</taxon>
        <taxon>Parasitiformes</taxon>
        <taxon>Ixodida</taxon>
        <taxon>Ixodoidea</taxon>
        <taxon>Ixodidae</taxon>
        <taxon>Ixodinae</taxon>
        <taxon>Ixodes</taxon>
    </lineage>
</organism>
<dbReference type="InterPro" id="IPR027417">
    <property type="entry name" value="P-loop_NTPase"/>
</dbReference>
<dbReference type="Pfam" id="PF00685">
    <property type="entry name" value="Sulfotransfer_1"/>
    <property type="match status" value="1"/>
</dbReference>
<keyword evidence="2 4" id="KW-0808">Transferase</keyword>
<evidence type="ECO:0000256" key="1">
    <source>
        <dbReference type="ARBA" id="ARBA00005771"/>
    </source>
</evidence>
<evidence type="ECO:0000313" key="4">
    <source>
        <dbReference type="EMBL" id="JAP71129.1"/>
    </source>
</evidence>
<protein>
    <submittedName>
        <fullName evidence="4">Putative sulfotransferase</fullName>
    </submittedName>
</protein>